<evidence type="ECO:0000259" key="6">
    <source>
        <dbReference type="Pfam" id="PF04932"/>
    </source>
</evidence>
<accession>A0A398BA25</accession>
<sequence>MLERLIMHIKNFNTTNELKGKGYRNIISLIVVLFLLAIQSLSIDKLSFLSVPFLLLMIFILVLNIMLLGIRIHLLEGHLWLILCFFMMLFSVLVSDNFSNSIQYFSYYVLFGIILIILSNTIGWHSICLKTQLVFSMTHAIITIISVFLPIVYYALVLPMYSTINQNLIVYWMQNNSYPGIAGQLGTNSFLITLGIAIVFANIFSKKSQKGKIQIIFLLILIAALFLTGKRGMLIGNIIAALVTWYVGPLSLKKTRIFNILLASAIVVITIYILSGFIPALEQTLGRFVNNGDDTDFSSGRFELYEGALQLFKEYYLFGSGIGTYTSLSNGEIDTSLGAHNDLLQMMVETGFIGSVIYFIPIIWVLNRTFKLIRMAYRNQYGHEFYKYRPYLLASLYIQIIILFYSMIGNPFHYYNMLFIYMIFAAIPMGVELAFKRKEQNR</sequence>
<feature type="transmembrane region" description="Helical" evidence="5">
    <location>
        <begin position="181"/>
        <end position="204"/>
    </location>
</feature>
<organism evidence="7 8">
    <name type="scientific">Peribacillus asahii</name>
    <dbReference type="NCBI Taxonomy" id="228899"/>
    <lineage>
        <taxon>Bacteria</taxon>
        <taxon>Bacillati</taxon>
        <taxon>Bacillota</taxon>
        <taxon>Bacilli</taxon>
        <taxon>Bacillales</taxon>
        <taxon>Bacillaceae</taxon>
        <taxon>Peribacillus</taxon>
    </lineage>
</organism>
<dbReference type="Pfam" id="PF04932">
    <property type="entry name" value="Wzy_C"/>
    <property type="match status" value="1"/>
</dbReference>
<feature type="transmembrane region" description="Helical" evidence="5">
    <location>
        <begin position="26"/>
        <end position="43"/>
    </location>
</feature>
<dbReference type="Proteomes" id="UP000266016">
    <property type="component" value="Unassembled WGS sequence"/>
</dbReference>
<feature type="transmembrane region" description="Helical" evidence="5">
    <location>
        <begin position="351"/>
        <end position="370"/>
    </location>
</feature>
<feature type="transmembrane region" description="Helical" evidence="5">
    <location>
        <begin position="140"/>
        <end position="161"/>
    </location>
</feature>
<comment type="caution">
    <text evidence="7">The sequence shown here is derived from an EMBL/GenBank/DDBJ whole genome shotgun (WGS) entry which is preliminary data.</text>
</comment>
<dbReference type="AlphaFoldDB" id="A0A398BA25"/>
<comment type="subcellular location">
    <subcellularLocation>
        <location evidence="1">Membrane</location>
        <topology evidence="1">Multi-pass membrane protein</topology>
    </subcellularLocation>
</comment>
<dbReference type="EMBL" id="QWVS01000023">
    <property type="protein sequence ID" value="RID84740.1"/>
    <property type="molecule type" value="Genomic_DNA"/>
</dbReference>
<proteinExistence type="predicted"/>
<keyword evidence="2 5" id="KW-0812">Transmembrane</keyword>
<dbReference type="InterPro" id="IPR007016">
    <property type="entry name" value="O-antigen_ligase-rel_domated"/>
</dbReference>
<evidence type="ECO:0000313" key="7">
    <source>
        <dbReference type="EMBL" id="RID84740.1"/>
    </source>
</evidence>
<evidence type="ECO:0000256" key="2">
    <source>
        <dbReference type="ARBA" id="ARBA00022692"/>
    </source>
</evidence>
<feature type="transmembrane region" description="Helical" evidence="5">
    <location>
        <begin position="77"/>
        <end position="95"/>
    </location>
</feature>
<keyword evidence="4 5" id="KW-0472">Membrane</keyword>
<reference evidence="7 8" key="1">
    <citation type="submission" date="2018-08" db="EMBL/GenBank/DDBJ databases">
        <title>Bacillus jemisoniae sp. nov., Bacillus chryseoplanitiae sp. nov., Bacillus resnikiae sp. nov., and Bacillus frankliniae sp. nov., isolated from Viking spacecraft and associated surfaces.</title>
        <authorList>
            <person name="Seuylemezian A."/>
            <person name="Vaishampayan P."/>
        </authorList>
    </citation>
    <scope>NUCLEOTIDE SEQUENCE [LARGE SCALE GENOMIC DNA]</scope>
    <source>
        <strain evidence="7 8">MA001</strain>
    </source>
</reference>
<dbReference type="GO" id="GO:0016020">
    <property type="term" value="C:membrane"/>
    <property type="evidence" value="ECO:0007669"/>
    <property type="project" value="UniProtKB-SubCell"/>
</dbReference>
<feature type="transmembrane region" description="Helical" evidence="5">
    <location>
        <begin position="391"/>
        <end position="408"/>
    </location>
</feature>
<keyword evidence="8" id="KW-1185">Reference proteome</keyword>
<evidence type="ECO:0000256" key="3">
    <source>
        <dbReference type="ARBA" id="ARBA00022989"/>
    </source>
</evidence>
<keyword evidence="3 5" id="KW-1133">Transmembrane helix</keyword>
<feature type="transmembrane region" description="Helical" evidence="5">
    <location>
        <begin position="259"/>
        <end position="281"/>
    </location>
</feature>
<gene>
    <name evidence="7" type="ORF">D1953_12810</name>
</gene>
<evidence type="ECO:0000256" key="4">
    <source>
        <dbReference type="ARBA" id="ARBA00023136"/>
    </source>
</evidence>
<evidence type="ECO:0000256" key="1">
    <source>
        <dbReference type="ARBA" id="ARBA00004141"/>
    </source>
</evidence>
<dbReference type="InterPro" id="IPR051533">
    <property type="entry name" value="WaaL-like"/>
</dbReference>
<feature type="transmembrane region" description="Helical" evidence="5">
    <location>
        <begin position="107"/>
        <end position="128"/>
    </location>
</feature>
<protein>
    <recommendedName>
        <fullName evidence="6">O-antigen ligase-related domain-containing protein</fullName>
    </recommendedName>
</protein>
<evidence type="ECO:0000313" key="8">
    <source>
        <dbReference type="Proteomes" id="UP000266016"/>
    </source>
</evidence>
<feature type="transmembrane region" description="Helical" evidence="5">
    <location>
        <begin position="414"/>
        <end position="435"/>
    </location>
</feature>
<feature type="transmembrane region" description="Helical" evidence="5">
    <location>
        <begin position="211"/>
        <end position="228"/>
    </location>
</feature>
<feature type="transmembrane region" description="Helical" evidence="5">
    <location>
        <begin position="234"/>
        <end position="252"/>
    </location>
</feature>
<feature type="transmembrane region" description="Helical" evidence="5">
    <location>
        <begin position="49"/>
        <end position="70"/>
    </location>
</feature>
<feature type="domain" description="O-antigen ligase-related" evidence="6">
    <location>
        <begin position="217"/>
        <end position="359"/>
    </location>
</feature>
<name>A0A398BA25_9BACI</name>
<dbReference type="PANTHER" id="PTHR37422">
    <property type="entry name" value="TEICHURONIC ACID BIOSYNTHESIS PROTEIN TUAE"/>
    <property type="match status" value="1"/>
</dbReference>
<evidence type="ECO:0000256" key="5">
    <source>
        <dbReference type="SAM" id="Phobius"/>
    </source>
</evidence>
<dbReference type="PANTHER" id="PTHR37422:SF23">
    <property type="entry name" value="TEICHURONIC ACID BIOSYNTHESIS PROTEIN TUAE"/>
    <property type="match status" value="1"/>
</dbReference>